<dbReference type="InterPro" id="IPR056680">
    <property type="entry name" value="DUF7778"/>
</dbReference>
<dbReference type="Pfam" id="PF24998">
    <property type="entry name" value="DUF7778"/>
    <property type="match status" value="1"/>
</dbReference>
<feature type="compositionally biased region" description="Low complexity" evidence="1">
    <location>
        <begin position="154"/>
        <end position="166"/>
    </location>
</feature>
<sequence>MELPPVESWPNDNCIFAERGKVLTKISNKTCCFQACHRKNWHLCYIIRTTDDALIIFTAPEKGFVLNLSSALYLKIARKESSTGKRMCTVKVKWRFGKVKLKFAESQIFTWRQRFLSTFGQISEPNKSATASSPKNQKWDSTNSMTSLTGNYTSRSQSSKLSGSLKNIDSVDMENTESPSTTSRKTQFCNCQRLLNLIKRDDTQYPSKAQLQNNPMNSMSSRSIDQDSRDQSNPTISLKEICKINNSDEVSNGKKINCNPKLSKPSESNA</sequence>
<dbReference type="Proteomes" id="UP000887581">
    <property type="component" value="Unplaced"/>
</dbReference>
<feature type="region of interest" description="Disordered" evidence="1">
    <location>
        <begin position="202"/>
        <end position="237"/>
    </location>
</feature>
<keyword evidence="3" id="KW-1185">Reference proteome</keyword>
<accession>A0A915PWA9</accession>
<dbReference type="AlphaFoldDB" id="A0A915PWA9"/>
<dbReference type="PANTHER" id="PTHR36947">
    <property type="entry name" value="PROTEIN CBG04364"/>
    <property type="match status" value="1"/>
</dbReference>
<evidence type="ECO:0000313" key="4">
    <source>
        <dbReference type="WBParaSite" id="sdigi.contig301.g7242.t1"/>
    </source>
</evidence>
<reference evidence="4" key="1">
    <citation type="submission" date="2022-11" db="UniProtKB">
        <authorList>
            <consortium name="WormBaseParasite"/>
        </authorList>
    </citation>
    <scope>IDENTIFICATION</scope>
</reference>
<feature type="domain" description="DUF7778" evidence="2">
    <location>
        <begin position="1"/>
        <end position="116"/>
    </location>
</feature>
<evidence type="ECO:0000256" key="1">
    <source>
        <dbReference type="SAM" id="MobiDB-lite"/>
    </source>
</evidence>
<dbReference type="PANTHER" id="PTHR36947:SF6">
    <property type="entry name" value="TLDC DOMAIN-CONTAINING PROTEIN"/>
    <property type="match status" value="1"/>
</dbReference>
<feature type="compositionally biased region" description="Polar residues" evidence="1">
    <location>
        <begin position="204"/>
        <end position="217"/>
    </location>
</feature>
<feature type="compositionally biased region" description="Polar residues" evidence="1">
    <location>
        <begin position="176"/>
        <end position="185"/>
    </location>
</feature>
<proteinExistence type="predicted"/>
<evidence type="ECO:0000313" key="3">
    <source>
        <dbReference type="Proteomes" id="UP000887581"/>
    </source>
</evidence>
<evidence type="ECO:0000259" key="2">
    <source>
        <dbReference type="Pfam" id="PF24998"/>
    </source>
</evidence>
<organism evidence="3 4">
    <name type="scientific">Setaria digitata</name>
    <dbReference type="NCBI Taxonomy" id="48799"/>
    <lineage>
        <taxon>Eukaryota</taxon>
        <taxon>Metazoa</taxon>
        <taxon>Ecdysozoa</taxon>
        <taxon>Nematoda</taxon>
        <taxon>Chromadorea</taxon>
        <taxon>Rhabditida</taxon>
        <taxon>Spirurina</taxon>
        <taxon>Spiruromorpha</taxon>
        <taxon>Filarioidea</taxon>
        <taxon>Setariidae</taxon>
        <taxon>Setaria</taxon>
    </lineage>
</organism>
<feature type="region of interest" description="Disordered" evidence="1">
    <location>
        <begin position="249"/>
        <end position="270"/>
    </location>
</feature>
<feature type="compositionally biased region" description="Polar residues" evidence="1">
    <location>
        <begin position="124"/>
        <end position="153"/>
    </location>
</feature>
<feature type="region of interest" description="Disordered" evidence="1">
    <location>
        <begin position="124"/>
        <end position="185"/>
    </location>
</feature>
<dbReference type="WBParaSite" id="sdigi.contig301.g7242.t1">
    <property type="protein sequence ID" value="sdigi.contig301.g7242.t1"/>
    <property type="gene ID" value="sdigi.contig301.g7242"/>
</dbReference>
<protein>
    <submittedName>
        <fullName evidence="4">PH domain-containing protein</fullName>
    </submittedName>
</protein>
<name>A0A915PWA9_9BILA</name>